<dbReference type="Gene3D" id="1.10.10.10">
    <property type="entry name" value="Winged helix-like DNA-binding domain superfamily/Winged helix DNA-binding domain"/>
    <property type="match status" value="1"/>
</dbReference>
<dbReference type="AlphaFoldDB" id="A0A101ES50"/>
<evidence type="ECO:0000313" key="2">
    <source>
        <dbReference type="EMBL" id="KUK23674.1"/>
    </source>
</evidence>
<dbReference type="Proteomes" id="UP000058636">
    <property type="component" value="Unassembled WGS sequence"/>
</dbReference>
<evidence type="ECO:0000256" key="1">
    <source>
        <dbReference type="ARBA" id="ARBA00006479"/>
    </source>
</evidence>
<dbReference type="InterPro" id="IPR011991">
    <property type="entry name" value="ArsR-like_HTH"/>
</dbReference>
<reference evidence="2 3" key="1">
    <citation type="journal article" date="2015" name="MBio">
        <title>Genome-Resolved Metagenomic Analysis Reveals Roles for Candidate Phyla and Other Microbial Community Members in Biogeochemical Transformations in Oil Reservoirs.</title>
        <authorList>
            <person name="Hu P."/>
            <person name="Tom L."/>
            <person name="Singh A."/>
            <person name="Thomas B.C."/>
            <person name="Baker B.J."/>
            <person name="Piceno Y.M."/>
            <person name="Andersen G.L."/>
            <person name="Banfield J.F."/>
        </authorList>
    </citation>
    <scope>NUCLEOTIDE SEQUENCE [LARGE SCALE GENOMIC DNA]</scope>
    <source>
        <strain evidence="2">46_26</strain>
    </source>
</reference>
<evidence type="ECO:0000313" key="3">
    <source>
        <dbReference type="Proteomes" id="UP000058636"/>
    </source>
</evidence>
<dbReference type="InterPro" id="IPR043129">
    <property type="entry name" value="ATPase_NBD"/>
</dbReference>
<dbReference type="CDD" id="cd23763">
    <property type="entry name" value="ASKHA_ATPase_ROK"/>
    <property type="match status" value="1"/>
</dbReference>
<dbReference type="CDD" id="cd00090">
    <property type="entry name" value="HTH_ARSR"/>
    <property type="match status" value="1"/>
</dbReference>
<protein>
    <submittedName>
        <fullName evidence="2">ROK family protein</fullName>
    </submittedName>
</protein>
<dbReference type="InterPro" id="IPR036390">
    <property type="entry name" value="WH_DNA-bd_sf"/>
</dbReference>
<accession>A0A101ES50</accession>
<dbReference type="Pfam" id="PF00480">
    <property type="entry name" value="ROK"/>
    <property type="match status" value="1"/>
</dbReference>
<comment type="caution">
    <text evidence="2">The sequence shown here is derived from an EMBL/GenBank/DDBJ whole genome shotgun (WGS) entry which is preliminary data.</text>
</comment>
<dbReference type="PANTHER" id="PTHR18964:SF149">
    <property type="entry name" value="BIFUNCTIONAL UDP-N-ACETYLGLUCOSAMINE 2-EPIMERASE_N-ACETYLMANNOSAMINE KINASE"/>
    <property type="match status" value="1"/>
</dbReference>
<comment type="similarity">
    <text evidence="1">Belongs to the ROK (NagC/XylR) family.</text>
</comment>
<dbReference type="InterPro" id="IPR049874">
    <property type="entry name" value="ROK_cs"/>
</dbReference>
<dbReference type="SUPFAM" id="SSF46785">
    <property type="entry name" value="Winged helix' DNA-binding domain"/>
    <property type="match status" value="1"/>
</dbReference>
<dbReference type="PANTHER" id="PTHR18964">
    <property type="entry name" value="ROK (REPRESSOR, ORF, KINASE) FAMILY"/>
    <property type="match status" value="1"/>
</dbReference>
<dbReference type="EMBL" id="LGFG01000009">
    <property type="protein sequence ID" value="KUK23674.1"/>
    <property type="molecule type" value="Genomic_DNA"/>
</dbReference>
<dbReference type="InterPro" id="IPR000600">
    <property type="entry name" value="ROK"/>
</dbReference>
<sequence>MLGEVERRILQTIKDKGQISRVEISKILNISKPVVSQAVSRLIELGFVKETGKKESSSRGGRRPVLLSFVPESRYVVGVDVGGTKIDAVLTDLNGSILKKEHVVLPSDLDKEKLFEEIKRVMKPLLKYDKILGIGIGIPGTVDENQLIKRIPAFNITNWNLKKELESFAGYPVFIENNANLDAFAETRVGAGKGYRCVFLISIGWGIGSGIVYEGRIFRGARGKAGEFGHMITDWTVDKTVVPEKGFGHLEEWFAGYSLKKKFRKPIETVFEQNPEELRESLEHLGVAIANTTVILDPDVVIIKGGIGFHQFDRIAPIVKSIVERTVPKDILEDIVIKRGEIEEYGVAIGGALYVIENVLGLK</sequence>
<dbReference type="PATRIC" id="fig|93930.3.peg.904"/>
<dbReference type="SUPFAM" id="SSF53067">
    <property type="entry name" value="Actin-like ATPase domain"/>
    <property type="match status" value="1"/>
</dbReference>
<dbReference type="PROSITE" id="PS01125">
    <property type="entry name" value="ROK"/>
    <property type="match status" value="1"/>
</dbReference>
<dbReference type="Gene3D" id="3.30.420.40">
    <property type="match status" value="2"/>
</dbReference>
<dbReference type="Pfam" id="PF13412">
    <property type="entry name" value="HTH_24"/>
    <property type="match status" value="1"/>
</dbReference>
<name>A0A101ES50_9THEM</name>
<gene>
    <name evidence="2" type="ORF">XD57_0209</name>
</gene>
<proteinExistence type="inferred from homology"/>
<dbReference type="InterPro" id="IPR036388">
    <property type="entry name" value="WH-like_DNA-bd_sf"/>
</dbReference>
<organism evidence="2 3">
    <name type="scientific">Thermotoga petrophila</name>
    <dbReference type="NCBI Taxonomy" id="93929"/>
    <lineage>
        <taxon>Bacteria</taxon>
        <taxon>Thermotogati</taxon>
        <taxon>Thermotogota</taxon>
        <taxon>Thermotogae</taxon>
        <taxon>Thermotogales</taxon>
        <taxon>Thermotogaceae</taxon>
        <taxon>Thermotoga</taxon>
    </lineage>
</organism>